<dbReference type="InterPro" id="IPR059000">
    <property type="entry name" value="ATPase_P-type_domA"/>
</dbReference>
<dbReference type="GO" id="GO:0005388">
    <property type="term" value="F:P-type calcium transporter activity"/>
    <property type="evidence" value="ECO:0007669"/>
    <property type="project" value="UniProtKB-EC"/>
</dbReference>
<dbReference type="SFLD" id="SFLDF00027">
    <property type="entry name" value="p-type_atpase"/>
    <property type="match status" value="1"/>
</dbReference>
<dbReference type="PATRIC" id="fig|1122241.3.peg.813"/>
<evidence type="ECO:0000256" key="2">
    <source>
        <dbReference type="ARBA" id="ARBA00005675"/>
    </source>
</evidence>
<evidence type="ECO:0000259" key="16">
    <source>
        <dbReference type="SMART" id="SM00831"/>
    </source>
</evidence>
<dbReference type="GO" id="GO:0140352">
    <property type="term" value="P:export from cell"/>
    <property type="evidence" value="ECO:0007669"/>
    <property type="project" value="UniProtKB-ARBA"/>
</dbReference>
<dbReference type="InterPro" id="IPR004014">
    <property type="entry name" value="ATPase_P-typ_cation-transptr_N"/>
</dbReference>
<feature type="transmembrane region" description="Helical" evidence="15">
    <location>
        <begin position="118"/>
        <end position="134"/>
    </location>
</feature>
<keyword evidence="13 15" id="KW-0472">Membrane</keyword>
<dbReference type="SFLD" id="SFLDG00002">
    <property type="entry name" value="C1.7:_P-type_atpase_like"/>
    <property type="match status" value="1"/>
</dbReference>
<feature type="transmembrane region" description="Helical" evidence="15">
    <location>
        <begin position="872"/>
        <end position="896"/>
    </location>
</feature>
<name>A0A151AZL3_9FIRM</name>
<dbReference type="InterPro" id="IPR050510">
    <property type="entry name" value="Cation_transp_ATPase_P-type"/>
</dbReference>
<evidence type="ECO:0000256" key="11">
    <source>
        <dbReference type="ARBA" id="ARBA00022967"/>
    </source>
</evidence>
<keyword evidence="12 15" id="KW-1133">Transmembrane helix</keyword>
<dbReference type="InterPro" id="IPR044492">
    <property type="entry name" value="P_typ_ATPase_HD_dom"/>
</dbReference>
<dbReference type="GO" id="GO:0046872">
    <property type="term" value="F:metal ion binding"/>
    <property type="evidence" value="ECO:0007669"/>
    <property type="project" value="UniProtKB-KW"/>
</dbReference>
<evidence type="ECO:0000256" key="12">
    <source>
        <dbReference type="ARBA" id="ARBA00022989"/>
    </source>
</evidence>
<dbReference type="AlphaFoldDB" id="A0A151AZL3"/>
<feature type="transmembrane region" description="Helical" evidence="15">
    <location>
        <begin position="282"/>
        <end position="300"/>
    </location>
</feature>
<dbReference type="Gene3D" id="2.70.150.10">
    <property type="entry name" value="Calcium-transporting ATPase, cytoplasmic transduction domain A"/>
    <property type="match status" value="1"/>
</dbReference>
<dbReference type="GO" id="GO:0016887">
    <property type="term" value="F:ATP hydrolysis activity"/>
    <property type="evidence" value="ECO:0007669"/>
    <property type="project" value="InterPro"/>
</dbReference>
<dbReference type="FunFam" id="2.70.150.10:FF:000016">
    <property type="entry name" value="Calcium-transporting P-type ATPase putative"/>
    <property type="match status" value="1"/>
</dbReference>
<gene>
    <name evidence="17" type="ORF">MOMUL_07710</name>
</gene>
<dbReference type="EC" id="7.2.2.10" evidence="3"/>
<keyword evidence="5" id="KW-0406">Ion transport</keyword>
<evidence type="ECO:0000256" key="8">
    <source>
        <dbReference type="ARBA" id="ARBA00022741"/>
    </source>
</evidence>
<dbReference type="InterPro" id="IPR006068">
    <property type="entry name" value="ATPase_P-typ_cation-transptr_C"/>
</dbReference>
<dbReference type="SUPFAM" id="SSF56784">
    <property type="entry name" value="HAD-like"/>
    <property type="match status" value="1"/>
</dbReference>
<keyword evidence="5" id="KW-0109">Calcium transport</keyword>
<evidence type="ECO:0000313" key="17">
    <source>
        <dbReference type="EMBL" id="KYH32993.1"/>
    </source>
</evidence>
<feature type="domain" description="Cation-transporting P-type ATPase N-terminal" evidence="16">
    <location>
        <begin position="40"/>
        <end position="114"/>
    </location>
</feature>
<dbReference type="FunFam" id="3.40.50.1000:FF:000028">
    <property type="entry name" value="Calcium-transporting P-type ATPase, putative"/>
    <property type="match status" value="1"/>
</dbReference>
<dbReference type="Gene3D" id="1.20.1110.10">
    <property type="entry name" value="Calcium-transporting ATPase, transmembrane domain"/>
    <property type="match status" value="1"/>
</dbReference>
<dbReference type="Proteomes" id="UP000075670">
    <property type="component" value="Unassembled WGS sequence"/>
</dbReference>
<dbReference type="InterPro" id="IPR018303">
    <property type="entry name" value="ATPase_P-typ_P_site"/>
</dbReference>
<dbReference type="NCBIfam" id="TIGR01116">
    <property type="entry name" value="ATPase-IIA1_Ca"/>
    <property type="match status" value="1"/>
</dbReference>
<dbReference type="InterPro" id="IPR023298">
    <property type="entry name" value="ATPase_P-typ_TM_dom_sf"/>
</dbReference>
<sequence length="935" mass="101298">MVLFALNKGFLFTFFNLLRVIVVLKLYTNWEEDYELPEKKWYAMESHQVCQELNSDLHQGLNQEEANERLKIYGPNVLKEPPPRSLFSMFIGQLKEILVLILIGAAIISGILGEWEDSIVILVIVVLNAVLGVYQENKAEQALKALKEMTKPAAKVIRNGMVTQVDAGELVPGDIVLLDAGDSVPADARLIEAASLRANEAALTGESVPVEKDPAMIAAGEVPVGDRKNMLFMGTIITSGRGKALVVETGMNTQLGRIAQLLQETPLEPTPLQRRLNELGKILGMAAGFIVALVFATGLWRGEDVLEMFMTAISLAVAAVPEGLPAVVTIVLALGVTRMSQRQAVIRKLPAVETLGTATVICSDKTGTLTKNEMTVIQIYAAGNFLQVTGTGYQPDGRFLNQQGNEIAPLTDRNLELMLLGGLLNSDARLEATEKGYRVIGDPTEGALVVVAAKAGLIREKVEKTYPRLAEIPFDSARKMMTTFHHIDGSIQSFTKGAPDVLLARSTGVMTGQGIEPLTGEMRTRLLQINSQLASQGQRVLALAVRRWPEIPAGLSPDTAEQDLTFVGFYAMQDPPRPEVKEAVAVSRRAGIRTVMITGDHQETAMAIAKELGIWQQGDGVLTGAQLDQMDDQQLKEVVNRVTVYARVSPEDKLRIVAALKEHKHIVAMTGDGVNDAPALKRADIGAAMGITGTEVAKEASDMVLLDDNFATIVNAVEEGRTIYDNIRKSIQYLLSCNTGEIVAIFSAILLGLGSPLTPIQILWLNLVTDGPPALALGLEPPEKGVMERPPRKPKEGVFAGGMGINIVWQGTMIGLLALFSYWLALSWGRTLEEAHTMAFVTMALSQLVHSFNVRSMDQSLLSIGLGTNRSLVYAFLASISLQVAVVFIPFLRGIFETAVLRTSDWAVVLSLSLVPLVAVEISKLLGKLKVGKKG</sequence>
<dbReference type="Gene3D" id="3.40.50.1000">
    <property type="entry name" value="HAD superfamily/HAD-like"/>
    <property type="match status" value="1"/>
</dbReference>
<evidence type="ECO:0000256" key="4">
    <source>
        <dbReference type="ARBA" id="ARBA00022475"/>
    </source>
</evidence>
<dbReference type="Pfam" id="PF00690">
    <property type="entry name" value="Cation_ATPase_N"/>
    <property type="match status" value="1"/>
</dbReference>
<comment type="similarity">
    <text evidence="2">Belongs to the cation transport ATPase (P-type) (TC 3.A.3) family. Type IIA subfamily.</text>
</comment>
<dbReference type="PANTHER" id="PTHR43294:SF21">
    <property type="entry name" value="CATION TRANSPORTING ATPASE"/>
    <property type="match status" value="1"/>
</dbReference>
<dbReference type="PROSITE" id="PS00154">
    <property type="entry name" value="ATPASE_E1_E2"/>
    <property type="match status" value="1"/>
</dbReference>
<comment type="caution">
    <text evidence="17">The sequence shown here is derived from an EMBL/GenBank/DDBJ whole genome shotgun (WGS) entry which is preliminary data.</text>
</comment>
<evidence type="ECO:0000256" key="3">
    <source>
        <dbReference type="ARBA" id="ARBA00012790"/>
    </source>
</evidence>
<evidence type="ECO:0000313" key="18">
    <source>
        <dbReference type="Proteomes" id="UP000075670"/>
    </source>
</evidence>
<keyword evidence="5" id="KW-0813">Transport</keyword>
<keyword evidence="5" id="KW-0106">Calcium</keyword>
<proteinExistence type="inferred from homology"/>
<dbReference type="InterPro" id="IPR008250">
    <property type="entry name" value="ATPase_P-typ_transduc_dom_A_sf"/>
</dbReference>
<dbReference type="SMART" id="SM00831">
    <property type="entry name" value="Cation_ATPase_N"/>
    <property type="match status" value="1"/>
</dbReference>
<evidence type="ECO:0000256" key="9">
    <source>
        <dbReference type="ARBA" id="ARBA00022840"/>
    </source>
</evidence>
<dbReference type="InterPro" id="IPR023214">
    <property type="entry name" value="HAD_sf"/>
</dbReference>
<evidence type="ECO:0000256" key="15">
    <source>
        <dbReference type="SAM" id="Phobius"/>
    </source>
</evidence>
<dbReference type="InterPro" id="IPR023299">
    <property type="entry name" value="ATPase_P-typ_cyto_dom_N"/>
</dbReference>
<dbReference type="Gene3D" id="3.40.1110.10">
    <property type="entry name" value="Calcium-transporting ATPase, cytoplasmic domain N"/>
    <property type="match status" value="1"/>
</dbReference>
<evidence type="ECO:0000256" key="5">
    <source>
        <dbReference type="ARBA" id="ARBA00022568"/>
    </source>
</evidence>
<protein>
    <recommendedName>
        <fullName evidence="3">P-type Ca(2+) transporter</fullName>
        <ecNumber evidence="3">7.2.2.10</ecNumber>
    </recommendedName>
</protein>
<dbReference type="GO" id="GO:0005886">
    <property type="term" value="C:plasma membrane"/>
    <property type="evidence" value="ECO:0007669"/>
    <property type="project" value="UniProtKB-SubCell"/>
</dbReference>
<dbReference type="InterPro" id="IPR036412">
    <property type="entry name" value="HAD-like_sf"/>
</dbReference>
<evidence type="ECO:0000256" key="1">
    <source>
        <dbReference type="ARBA" id="ARBA00004651"/>
    </source>
</evidence>
<comment type="catalytic activity">
    <reaction evidence="14">
        <text>Ca(2+)(in) + ATP + H2O = Ca(2+)(out) + ADP + phosphate + H(+)</text>
        <dbReference type="Rhea" id="RHEA:18105"/>
        <dbReference type="ChEBI" id="CHEBI:15377"/>
        <dbReference type="ChEBI" id="CHEBI:15378"/>
        <dbReference type="ChEBI" id="CHEBI:29108"/>
        <dbReference type="ChEBI" id="CHEBI:30616"/>
        <dbReference type="ChEBI" id="CHEBI:43474"/>
        <dbReference type="ChEBI" id="CHEBI:456216"/>
        <dbReference type="EC" id="7.2.2.10"/>
    </reaction>
</comment>
<keyword evidence="4" id="KW-1003">Cell membrane</keyword>
<dbReference type="SUPFAM" id="SSF81665">
    <property type="entry name" value="Calcium ATPase, transmembrane domain M"/>
    <property type="match status" value="1"/>
</dbReference>
<keyword evidence="11" id="KW-1278">Translocase</keyword>
<dbReference type="NCBIfam" id="TIGR01494">
    <property type="entry name" value="ATPase_P-type"/>
    <property type="match status" value="2"/>
</dbReference>
<evidence type="ECO:0000256" key="14">
    <source>
        <dbReference type="ARBA" id="ARBA00048694"/>
    </source>
</evidence>
<keyword evidence="17" id="KW-0378">Hydrolase</keyword>
<comment type="subcellular location">
    <subcellularLocation>
        <location evidence="1">Cell membrane</location>
        <topology evidence="1">Multi-pass membrane protein</topology>
    </subcellularLocation>
</comment>
<dbReference type="Pfam" id="PF00689">
    <property type="entry name" value="Cation_ATPase_C"/>
    <property type="match status" value="1"/>
</dbReference>
<evidence type="ECO:0000256" key="10">
    <source>
        <dbReference type="ARBA" id="ARBA00022842"/>
    </source>
</evidence>
<dbReference type="Pfam" id="PF00122">
    <property type="entry name" value="E1-E2_ATPase"/>
    <property type="match status" value="1"/>
</dbReference>
<keyword evidence="8" id="KW-0547">Nucleotide-binding</keyword>
<dbReference type="Pfam" id="PF13246">
    <property type="entry name" value="Cation_ATPase"/>
    <property type="match status" value="1"/>
</dbReference>
<keyword evidence="18" id="KW-1185">Reference proteome</keyword>
<dbReference type="SUPFAM" id="SSF81660">
    <property type="entry name" value="Metal cation-transporting ATPase, ATP-binding domain N"/>
    <property type="match status" value="1"/>
</dbReference>
<evidence type="ECO:0000256" key="13">
    <source>
        <dbReference type="ARBA" id="ARBA00023136"/>
    </source>
</evidence>
<keyword evidence="9" id="KW-0067">ATP-binding</keyword>
<evidence type="ECO:0000256" key="6">
    <source>
        <dbReference type="ARBA" id="ARBA00022692"/>
    </source>
</evidence>
<dbReference type="SFLD" id="SFLDS00003">
    <property type="entry name" value="Haloacid_Dehalogenase"/>
    <property type="match status" value="1"/>
</dbReference>
<dbReference type="EMBL" id="LTBC01000002">
    <property type="protein sequence ID" value="KYH32993.1"/>
    <property type="molecule type" value="Genomic_DNA"/>
</dbReference>
<feature type="transmembrane region" description="Helical" evidence="15">
    <location>
        <begin position="797"/>
        <end position="823"/>
    </location>
</feature>
<dbReference type="FunFam" id="1.20.1110.10:FF:000065">
    <property type="entry name" value="Sarcoplasmic/endoplasmic reticulum calcium ATPase 1"/>
    <property type="match status" value="1"/>
</dbReference>
<feature type="transmembrane region" description="Helical" evidence="15">
    <location>
        <begin position="312"/>
        <end position="337"/>
    </location>
</feature>
<dbReference type="SUPFAM" id="SSF81653">
    <property type="entry name" value="Calcium ATPase, transduction domain A"/>
    <property type="match status" value="1"/>
</dbReference>
<dbReference type="PRINTS" id="PR00120">
    <property type="entry name" value="HATPASE"/>
</dbReference>
<organism evidence="17 18">
    <name type="scientific">Moorella mulderi DSM 14980</name>
    <dbReference type="NCBI Taxonomy" id="1122241"/>
    <lineage>
        <taxon>Bacteria</taxon>
        <taxon>Bacillati</taxon>
        <taxon>Bacillota</taxon>
        <taxon>Clostridia</taxon>
        <taxon>Neomoorellales</taxon>
        <taxon>Neomoorellaceae</taxon>
        <taxon>Neomoorella</taxon>
    </lineage>
</organism>
<reference evidence="17 18" key="1">
    <citation type="submission" date="2016-02" db="EMBL/GenBank/DDBJ databases">
        <title>Genome sequence of Moorella mulderi DSM 14980.</title>
        <authorList>
            <person name="Poehlein A."/>
            <person name="Daniel R."/>
        </authorList>
    </citation>
    <scope>NUCLEOTIDE SEQUENCE [LARGE SCALE GENOMIC DNA]</scope>
    <source>
        <strain evidence="17 18">DSM 14980</strain>
    </source>
</reference>
<dbReference type="PANTHER" id="PTHR43294">
    <property type="entry name" value="SODIUM/POTASSIUM-TRANSPORTING ATPASE SUBUNIT ALPHA"/>
    <property type="match status" value="1"/>
</dbReference>
<dbReference type="InterPro" id="IPR001757">
    <property type="entry name" value="P_typ_ATPase"/>
</dbReference>
<dbReference type="GO" id="GO:0005524">
    <property type="term" value="F:ATP binding"/>
    <property type="evidence" value="ECO:0007669"/>
    <property type="project" value="UniProtKB-KW"/>
</dbReference>
<keyword evidence="7" id="KW-0479">Metal-binding</keyword>
<accession>A0A151AZL3</accession>
<feature type="transmembrane region" description="Helical" evidence="15">
    <location>
        <begin position="94"/>
        <end position="112"/>
    </location>
</feature>
<keyword evidence="10" id="KW-0460">Magnesium</keyword>
<dbReference type="InterPro" id="IPR005782">
    <property type="entry name" value="P-type_ATPase_IIA"/>
</dbReference>
<dbReference type="CDD" id="cd02089">
    <property type="entry name" value="P-type_ATPase_Ca_prok"/>
    <property type="match status" value="1"/>
</dbReference>
<evidence type="ECO:0000256" key="7">
    <source>
        <dbReference type="ARBA" id="ARBA00022723"/>
    </source>
</evidence>
<keyword evidence="6 15" id="KW-0812">Transmembrane</keyword>
<feature type="transmembrane region" description="Helical" evidence="15">
    <location>
        <begin position="908"/>
        <end position="927"/>
    </location>
</feature>
<dbReference type="PRINTS" id="PR00119">
    <property type="entry name" value="CATATPASE"/>
</dbReference>